<feature type="transmembrane region" description="Helical" evidence="7">
    <location>
        <begin position="231"/>
        <end position="255"/>
    </location>
</feature>
<dbReference type="Gene3D" id="1.20.1250.20">
    <property type="entry name" value="MFS general substrate transporter like domains"/>
    <property type="match status" value="1"/>
</dbReference>
<dbReference type="CDD" id="cd06173">
    <property type="entry name" value="MFS_MefA_like"/>
    <property type="match status" value="1"/>
</dbReference>
<dbReference type="SUPFAM" id="SSF103473">
    <property type="entry name" value="MFS general substrate transporter"/>
    <property type="match status" value="1"/>
</dbReference>
<accession>A0ABZ1IK59</accession>
<evidence type="ECO:0000259" key="8">
    <source>
        <dbReference type="PROSITE" id="PS50850"/>
    </source>
</evidence>
<dbReference type="Proteomes" id="UP001330812">
    <property type="component" value="Chromosome"/>
</dbReference>
<organism evidence="9 10">
    <name type="scientific">Amycolatopsis rhabdoformis</name>
    <dbReference type="NCBI Taxonomy" id="1448059"/>
    <lineage>
        <taxon>Bacteria</taxon>
        <taxon>Bacillati</taxon>
        <taxon>Actinomycetota</taxon>
        <taxon>Actinomycetes</taxon>
        <taxon>Pseudonocardiales</taxon>
        <taxon>Pseudonocardiaceae</taxon>
        <taxon>Amycolatopsis</taxon>
    </lineage>
</organism>
<keyword evidence="10" id="KW-1185">Reference proteome</keyword>
<name>A0ABZ1IK59_9PSEU</name>
<protein>
    <submittedName>
        <fullName evidence="9">MFS transporter</fullName>
    </submittedName>
</protein>
<evidence type="ECO:0000256" key="6">
    <source>
        <dbReference type="ARBA" id="ARBA00023136"/>
    </source>
</evidence>
<evidence type="ECO:0000256" key="4">
    <source>
        <dbReference type="ARBA" id="ARBA00022692"/>
    </source>
</evidence>
<evidence type="ECO:0000256" key="2">
    <source>
        <dbReference type="ARBA" id="ARBA00022448"/>
    </source>
</evidence>
<keyword evidence="4 7" id="KW-0812">Transmembrane</keyword>
<feature type="transmembrane region" description="Helical" evidence="7">
    <location>
        <begin position="177"/>
        <end position="197"/>
    </location>
</feature>
<evidence type="ECO:0000256" key="7">
    <source>
        <dbReference type="SAM" id="Phobius"/>
    </source>
</evidence>
<feature type="transmembrane region" description="Helical" evidence="7">
    <location>
        <begin position="57"/>
        <end position="77"/>
    </location>
</feature>
<evidence type="ECO:0000256" key="3">
    <source>
        <dbReference type="ARBA" id="ARBA00022475"/>
    </source>
</evidence>
<feature type="transmembrane region" description="Helical" evidence="7">
    <location>
        <begin position="384"/>
        <end position="403"/>
    </location>
</feature>
<dbReference type="PANTHER" id="PTHR23513">
    <property type="entry name" value="INTEGRAL MEMBRANE EFFLUX PROTEIN-RELATED"/>
    <property type="match status" value="1"/>
</dbReference>
<keyword evidence="5 7" id="KW-1133">Transmembrane helix</keyword>
<evidence type="ECO:0000313" key="10">
    <source>
        <dbReference type="Proteomes" id="UP001330812"/>
    </source>
</evidence>
<evidence type="ECO:0000256" key="1">
    <source>
        <dbReference type="ARBA" id="ARBA00004651"/>
    </source>
</evidence>
<dbReference type="PROSITE" id="PS50850">
    <property type="entry name" value="MFS"/>
    <property type="match status" value="1"/>
</dbReference>
<feature type="transmembrane region" description="Helical" evidence="7">
    <location>
        <begin position="318"/>
        <end position="340"/>
    </location>
</feature>
<keyword evidence="3" id="KW-1003">Cell membrane</keyword>
<keyword evidence="2" id="KW-0813">Transport</keyword>
<evidence type="ECO:0000313" key="9">
    <source>
        <dbReference type="EMBL" id="WSE34614.1"/>
    </source>
</evidence>
<keyword evidence="6 7" id="KW-0472">Membrane</keyword>
<gene>
    <name evidence="9" type="ORF">VSH64_21445</name>
</gene>
<dbReference type="RefSeq" id="WP_326837422.1">
    <property type="nucleotide sequence ID" value="NZ_CP142149.1"/>
</dbReference>
<dbReference type="InterPro" id="IPR020846">
    <property type="entry name" value="MFS_dom"/>
</dbReference>
<feature type="transmembrane region" description="Helical" evidence="7">
    <location>
        <begin position="294"/>
        <end position="312"/>
    </location>
</feature>
<dbReference type="PANTHER" id="PTHR23513:SF11">
    <property type="entry name" value="STAPHYLOFERRIN A TRANSPORTER"/>
    <property type="match status" value="1"/>
</dbReference>
<dbReference type="InterPro" id="IPR010290">
    <property type="entry name" value="TM_effector"/>
</dbReference>
<reference evidence="9 10" key="1">
    <citation type="journal article" date="2015" name="Int. J. Syst. Evol. Microbiol.">
        <title>Amycolatopsis rhabdoformis sp. nov., an actinomycete isolated from a tropical forest soil.</title>
        <authorList>
            <person name="Souza W.R."/>
            <person name="Silva R.E."/>
            <person name="Goodfellow M."/>
            <person name="Busarakam K."/>
            <person name="Figueiro F.S."/>
            <person name="Ferreira D."/>
            <person name="Rodrigues-Filho E."/>
            <person name="Moraes L.A.B."/>
            <person name="Zucchi T.D."/>
        </authorList>
    </citation>
    <scope>NUCLEOTIDE SEQUENCE [LARGE SCALE GENOMIC DNA]</scope>
    <source>
        <strain evidence="9 10">NCIMB 14900</strain>
    </source>
</reference>
<dbReference type="InterPro" id="IPR036259">
    <property type="entry name" value="MFS_trans_sf"/>
</dbReference>
<feature type="transmembrane region" description="Helical" evidence="7">
    <location>
        <begin position="352"/>
        <end position="378"/>
    </location>
</feature>
<evidence type="ECO:0000256" key="5">
    <source>
        <dbReference type="ARBA" id="ARBA00022989"/>
    </source>
</evidence>
<feature type="transmembrane region" description="Helical" evidence="7">
    <location>
        <begin position="261"/>
        <end position="282"/>
    </location>
</feature>
<feature type="transmembrane region" description="Helical" evidence="7">
    <location>
        <begin position="84"/>
        <end position="103"/>
    </location>
</feature>
<proteinExistence type="predicted"/>
<dbReference type="EMBL" id="CP142149">
    <property type="protein sequence ID" value="WSE34614.1"/>
    <property type="molecule type" value="Genomic_DNA"/>
</dbReference>
<sequence length="539" mass="56321">MPASPAPASSTWAPLRRHVFRALWFAQLGSNVGSWMQSVGAQWTVVHQPDAATLTSIVQAASLIPVLFVSLPAGVLADVLDRRRIIAVLTAVMVVITGTLAVLSGRDLVTPATLITITLLLGVCQALMSPAWQAIQPELVPRDELPAAAALGSLNVNIARAIGPALAGFVLALTGPAVVFAINAGSDLLILAAILTWRRTATESAGPAEPLLPALRAGIRYVRYAPGVRRILVRALVFVLPASALWGLLPVVAAARLGLGSGGYGVLLGALGVGAVGGAVLMRPMRARLGRNPLLGAATVAYAVGVFSAALLPSVVAVALLLVLGGAGWLAGLSTLNTTLQLALPSWVRARALAVYLMIFLGGQGVGALLWGLVAAAAGATTTLAISGVLLLLGAASLLVLPIHARTGELDRTIVTPWPEPEIAVLPGEDTPDPASGPVLVEVAYHVPAERSAEFLAVLARVGVSRQRTGARRWTAYRDVAVPDRYVEVFEVATWAEHLRQHHERITGEDAGLYRAALEFSVEPPENRHFLAAHPDHPH</sequence>
<comment type="subcellular location">
    <subcellularLocation>
        <location evidence="1">Cell membrane</location>
        <topology evidence="1">Multi-pass membrane protein</topology>
    </subcellularLocation>
</comment>
<feature type="domain" description="Major facilitator superfamily (MFS) profile" evidence="8">
    <location>
        <begin position="1"/>
        <end position="406"/>
    </location>
</feature>
<dbReference type="Pfam" id="PF05977">
    <property type="entry name" value="MFS_3"/>
    <property type="match status" value="1"/>
</dbReference>